<evidence type="ECO:0000256" key="1">
    <source>
        <dbReference type="SAM" id="Phobius"/>
    </source>
</evidence>
<dbReference type="RefSeq" id="WP_129315913.1">
    <property type="nucleotide sequence ID" value="NZ_NOIQ01000014.1"/>
</dbReference>
<dbReference type="Pfam" id="PF19803">
    <property type="entry name" value="DUF6286"/>
    <property type="match status" value="1"/>
</dbReference>
<dbReference type="Proteomes" id="UP000462152">
    <property type="component" value="Unassembled WGS sequence"/>
</dbReference>
<dbReference type="EMBL" id="WOGT01000005">
    <property type="protein sequence ID" value="MUN55342.1"/>
    <property type="molecule type" value="Genomic_DNA"/>
</dbReference>
<name>A0A7K1LK84_9MICC</name>
<evidence type="ECO:0000313" key="3">
    <source>
        <dbReference type="EMBL" id="MUN55342.1"/>
    </source>
</evidence>
<evidence type="ECO:0000259" key="2">
    <source>
        <dbReference type="Pfam" id="PF19803"/>
    </source>
</evidence>
<protein>
    <recommendedName>
        <fullName evidence="2">DUF6286 domain-containing protein</fullName>
    </recommendedName>
</protein>
<keyword evidence="1" id="KW-1133">Transmembrane helix</keyword>
<dbReference type="OrthoDB" id="4879203at2"/>
<keyword evidence="4" id="KW-1185">Reference proteome</keyword>
<feature type="domain" description="DUF6286" evidence="2">
    <location>
        <begin position="71"/>
        <end position="181"/>
    </location>
</feature>
<organism evidence="3 4">
    <name type="scientific">Rothia koreensis</name>
    <dbReference type="NCBI Taxonomy" id="592378"/>
    <lineage>
        <taxon>Bacteria</taxon>
        <taxon>Bacillati</taxon>
        <taxon>Actinomycetota</taxon>
        <taxon>Actinomycetes</taxon>
        <taxon>Micrococcales</taxon>
        <taxon>Micrococcaceae</taxon>
        <taxon>Rothia</taxon>
    </lineage>
</organism>
<feature type="transmembrane region" description="Helical" evidence="1">
    <location>
        <begin position="12"/>
        <end position="33"/>
    </location>
</feature>
<reference evidence="3 4" key="1">
    <citation type="submission" date="2019-12" db="EMBL/GenBank/DDBJ databases">
        <authorList>
            <person name="Li J."/>
            <person name="Shi Y."/>
            <person name="Xu G."/>
            <person name="Xiao D."/>
            <person name="Ran X."/>
        </authorList>
    </citation>
    <scope>NUCLEOTIDE SEQUENCE [LARGE SCALE GENOMIC DNA]</scope>
    <source>
        <strain evidence="3 4">JCM 15915</strain>
    </source>
</reference>
<keyword evidence="1" id="KW-0472">Membrane</keyword>
<gene>
    <name evidence="3" type="ORF">GMA10_08995</name>
</gene>
<comment type="caution">
    <text evidence="3">The sequence shown here is derived from an EMBL/GenBank/DDBJ whole genome shotgun (WGS) entry which is preliminary data.</text>
</comment>
<dbReference type="AlphaFoldDB" id="A0A7K1LK84"/>
<accession>A0A7K1LK84</accession>
<proteinExistence type="predicted"/>
<keyword evidence="1" id="KW-0812">Transmembrane</keyword>
<sequence length="187" mass="19378">MKSLRRRPSRAIPSVVVLVLVLIVGVGLLWAGIQKLSTGQWWPQLSSAADSASSASWNSPWGWGAAAVAVVLGLVLLLCAVLPGGFNAARLNRQQVDADYSGAPIEAVIGNRGLATLASSAAAQIDGVSGVKSSATAKTVIVRVTTPLHESSELVGEVKAAVEERLASADLTRFPKVRVSAQSKDVS</sequence>
<evidence type="ECO:0000313" key="4">
    <source>
        <dbReference type="Proteomes" id="UP000462152"/>
    </source>
</evidence>
<feature type="transmembrane region" description="Helical" evidence="1">
    <location>
        <begin position="61"/>
        <end position="86"/>
    </location>
</feature>
<dbReference type="InterPro" id="IPR046253">
    <property type="entry name" value="DUF6286"/>
</dbReference>